<evidence type="ECO:0000313" key="2">
    <source>
        <dbReference type="EMBL" id="KAF9337194.1"/>
    </source>
</evidence>
<organism evidence="2 3">
    <name type="scientific">Podila minutissima</name>
    <dbReference type="NCBI Taxonomy" id="64525"/>
    <lineage>
        <taxon>Eukaryota</taxon>
        <taxon>Fungi</taxon>
        <taxon>Fungi incertae sedis</taxon>
        <taxon>Mucoromycota</taxon>
        <taxon>Mortierellomycotina</taxon>
        <taxon>Mortierellomycetes</taxon>
        <taxon>Mortierellales</taxon>
        <taxon>Mortierellaceae</taxon>
        <taxon>Podila</taxon>
    </lineage>
</organism>
<protein>
    <submittedName>
        <fullName evidence="2">Uncharacterized protein</fullName>
    </submittedName>
</protein>
<proteinExistence type="predicted"/>
<dbReference type="AlphaFoldDB" id="A0A9P5VQD4"/>
<evidence type="ECO:0000256" key="1">
    <source>
        <dbReference type="SAM" id="Phobius"/>
    </source>
</evidence>
<keyword evidence="1" id="KW-1133">Transmembrane helix</keyword>
<keyword evidence="3" id="KW-1185">Reference proteome</keyword>
<keyword evidence="1" id="KW-0472">Membrane</keyword>
<dbReference type="EMBL" id="JAAAUY010000034">
    <property type="protein sequence ID" value="KAF9337194.1"/>
    <property type="molecule type" value="Genomic_DNA"/>
</dbReference>
<dbReference type="Proteomes" id="UP000696485">
    <property type="component" value="Unassembled WGS sequence"/>
</dbReference>
<name>A0A9P5VQD4_9FUNG</name>
<accession>A0A9P5VQD4</accession>
<reference evidence="2" key="1">
    <citation type="journal article" date="2020" name="Fungal Divers.">
        <title>Resolving the Mortierellaceae phylogeny through synthesis of multi-gene phylogenetics and phylogenomics.</title>
        <authorList>
            <person name="Vandepol N."/>
            <person name="Liber J."/>
            <person name="Desiro A."/>
            <person name="Na H."/>
            <person name="Kennedy M."/>
            <person name="Barry K."/>
            <person name="Grigoriev I.V."/>
            <person name="Miller A.N."/>
            <person name="O'Donnell K."/>
            <person name="Stajich J.E."/>
            <person name="Bonito G."/>
        </authorList>
    </citation>
    <scope>NUCLEOTIDE SEQUENCE</scope>
    <source>
        <strain evidence="2">NVP1</strain>
    </source>
</reference>
<gene>
    <name evidence="2" type="ORF">BG006_005915</name>
</gene>
<feature type="transmembrane region" description="Helical" evidence="1">
    <location>
        <begin position="76"/>
        <end position="97"/>
    </location>
</feature>
<keyword evidence="1" id="KW-0812">Transmembrane</keyword>
<evidence type="ECO:0000313" key="3">
    <source>
        <dbReference type="Proteomes" id="UP000696485"/>
    </source>
</evidence>
<sequence length="145" mass="15916">MKLNVNSIQSEFDPDSEPVSVMNPEFEIPSLNQTSDGAESMTSTPLRLLPAKIKYNEVHFMVDSASLSTNMISIKILPSISVLFILAVLQVTAVALIEALESFASDPTANRNTRVNLQPFEVQVRKRASTTTKTGPMAGLWIKVH</sequence>
<comment type="caution">
    <text evidence="2">The sequence shown here is derived from an EMBL/GenBank/DDBJ whole genome shotgun (WGS) entry which is preliminary data.</text>
</comment>